<sequence>MAIKDYKIFVSYDHENDQKYRDEFERIIACSEISTVDSAPITDISDITDKKNIDSDVDNGADVNAAADAIRQKIRDEILQDSVVTVVLVGKDTWKKKHIDLEIEASISQTESNPRSGLLGILLPTHSDLENNQYSYDTIPPRLHKNIQNGFAKMYPFDINLLVIHNSVHEAFERTKSVVPDNSYPLFTEDLSGENWE</sequence>
<dbReference type="RefSeq" id="WP_278099759.1">
    <property type="nucleotide sequence ID" value="NZ_CP091092.1"/>
</dbReference>
<proteinExistence type="predicted"/>
<dbReference type="AlphaFoldDB" id="A0AAF0FNX3"/>
<reference evidence="2" key="1">
    <citation type="submission" date="2022-01" db="EMBL/GenBank/DDBJ databases">
        <title>Complete genome of Methanomicrobium antiquum DSM 21220.</title>
        <authorList>
            <person name="Chen S.-C."/>
            <person name="You Y.-T."/>
            <person name="Zhou Y.-Z."/>
            <person name="Lai M.-C."/>
        </authorList>
    </citation>
    <scope>NUCLEOTIDE SEQUENCE</scope>
    <source>
        <strain evidence="2">DSM 21220</strain>
    </source>
</reference>
<evidence type="ECO:0000313" key="3">
    <source>
        <dbReference type="Proteomes" id="UP001218895"/>
    </source>
</evidence>
<gene>
    <name evidence="2" type="ORF">L1994_00555</name>
</gene>
<feature type="domain" description="Thoeris protein ThsB TIR-like" evidence="1">
    <location>
        <begin position="9"/>
        <end position="126"/>
    </location>
</feature>
<dbReference type="EMBL" id="CP091092">
    <property type="protein sequence ID" value="WFN36922.1"/>
    <property type="molecule type" value="Genomic_DNA"/>
</dbReference>
<evidence type="ECO:0000313" key="2">
    <source>
        <dbReference type="EMBL" id="WFN36922.1"/>
    </source>
</evidence>
<dbReference type="GeneID" id="79948841"/>
<name>A0AAF0FNX3_9EURY</name>
<evidence type="ECO:0000259" key="1">
    <source>
        <dbReference type="Pfam" id="PF08937"/>
    </source>
</evidence>
<dbReference type="KEGG" id="manq:L1994_00555"/>
<organism evidence="2 3">
    <name type="scientific">Methanomicrobium antiquum</name>
    <dbReference type="NCBI Taxonomy" id="487686"/>
    <lineage>
        <taxon>Archaea</taxon>
        <taxon>Methanobacteriati</taxon>
        <taxon>Methanobacteriota</taxon>
        <taxon>Stenosarchaea group</taxon>
        <taxon>Methanomicrobia</taxon>
        <taxon>Methanomicrobiales</taxon>
        <taxon>Methanomicrobiaceae</taxon>
        <taxon>Methanomicrobium</taxon>
    </lineage>
</organism>
<dbReference type="Pfam" id="PF08937">
    <property type="entry name" value="ThsB_TIR"/>
    <property type="match status" value="1"/>
</dbReference>
<protein>
    <submittedName>
        <fullName evidence="2">TIR domain-containing protein</fullName>
    </submittedName>
</protein>
<dbReference type="Proteomes" id="UP001218895">
    <property type="component" value="Chromosome"/>
</dbReference>
<dbReference type="InterPro" id="IPR015032">
    <property type="entry name" value="ThsB__TIR-like_domain"/>
</dbReference>
<keyword evidence="3" id="KW-1185">Reference proteome</keyword>
<accession>A0AAF0FNX3</accession>